<accession>A0ABQ6GXI3</accession>
<name>A0ABQ6GXI3_9GAMM</name>
<dbReference type="RefSeq" id="WP_284205958.1">
    <property type="nucleotide sequence ID" value="NZ_BSSU01000001.1"/>
</dbReference>
<evidence type="ECO:0000313" key="1">
    <source>
        <dbReference type="EMBL" id="GLX80643.1"/>
    </source>
</evidence>
<dbReference type="InterPro" id="IPR010836">
    <property type="entry name" value="SapC"/>
</dbReference>
<comment type="caution">
    <text evidence="1">The sequence shown here is derived from an EMBL/GenBank/DDBJ whole genome shotgun (WGS) entry which is preliminary data.</text>
</comment>
<gene>
    <name evidence="1" type="ORF">theurythT_00950</name>
</gene>
<dbReference type="Pfam" id="PF07277">
    <property type="entry name" value="SapC"/>
    <property type="match status" value="1"/>
</dbReference>
<keyword evidence="2" id="KW-1185">Reference proteome</keyword>
<dbReference type="Proteomes" id="UP001157133">
    <property type="component" value="Unassembled WGS sequence"/>
</dbReference>
<sequence length="255" mass="28588">MANFAPVKKELHQNLKVAAQRGLPDISGQHIIATHAREFPQLATSFPIFLIKDNERFRPVLMTGLEAGENLFYKDGILDSLFMPQAIALAPFSLGLDPEKEKTLTTCVDLDSEYVGEDKEIPLFDEKGEESELFKNIQEALGNLYNSEVLTEKFVKELEDNDLLVELQLNIDFANGEKKKLVGLYGINEEKLQALSDEKIVDFTKRGIFVPIHAMLLSFGQINRLAKLRNETDGKKVVSLRIAPAEAEEQQVANA</sequence>
<protein>
    <recommendedName>
        <fullName evidence="3">Multidrug transporter</fullName>
    </recommendedName>
</protein>
<dbReference type="EMBL" id="BSSU01000001">
    <property type="protein sequence ID" value="GLX80643.1"/>
    <property type="molecule type" value="Genomic_DNA"/>
</dbReference>
<evidence type="ECO:0008006" key="3">
    <source>
        <dbReference type="Google" id="ProtNLM"/>
    </source>
</evidence>
<organism evidence="1 2">
    <name type="scientific">Thalassotalea eurytherma</name>
    <dbReference type="NCBI Taxonomy" id="1144278"/>
    <lineage>
        <taxon>Bacteria</taxon>
        <taxon>Pseudomonadati</taxon>
        <taxon>Pseudomonadota</taxon>
        <taxon>Gammaproteobacteria</taxon>
        <taxon>Alteromonadales</taxon>
        <taxon>Colwelliaceae</taxon>
        <taxon>Thalassotalea</taxon>
    </lineage>
</organism>
<proteinExistence type="predicted"/>
<reference evidence="1 2" key="1">
    <citation type="submission" date="2023-03" db="EMBL/GenBank/DDBJ databases">
        <title>Draft genome sequence of Thalassotalea eurytherma JCM 18482T.</title>
        <authorList>
            <person name="Sawabe T."/>
        </authorList>
    </citation>
    <scope>NUCLEOTIDE SEQUENCE [LARGE SCALE GENOMIC DNA]</scope>
    <source>
        <strain evidence="1 2">JCM 18482</strain>
    </source>
</reference>
<evidence type="ECO:0000313" key="2">
    <source>
        <dbReference type="Proteomes" id="UP001157133"/>
    </source>
</evidence>